<name>A0A0S3QU62_THET7</name>
<evidence type="ECO:0000256" key="3">
    <source>
        <dbReference type="ARBA" id="ARBA00013080"/>
    </source>
</evidence>
<evidence type="ECO:0000256" key="9">
    <source>
        <dbReference type="PROSITE-ProRule" id="PRU10125"/>
    </source>
</evidence>
<sequence>MEFSKLSGSGNDFIIIDNMDLKIDADSFVKLVPKICRRAISVGADGVILIEPSDRADFKWRFFNSDGSEAEMCGNGGRCAARFACEKGIAPQSMVFETLAGLIRAEVQGRLVKVQMTEPFGWVMDKRLEDLGVTYCFVNTGVPHVVVFVEDLESMDVVGLGRKIRFHSQFQPAGTNVNFVTVKDGKVFIRTYERGVEGETFACGTGATAAALIGIKKGLVVSPVEVVTRSGEVLKIYEDNDKVFLEGLTRWIYDGVLSKEAWLD</sequence>
<comment type="similarity">
    <text evidence="2 8">Belongs to the diaminopimelate epimerase family.</text>
</comment>
<feature type="active site" description="Proton acceptor" evidence="8">
    <location>
        <position position="203"/>
    </location>
</feature>
<evidence type="ECO:0000256" key="7">
    <source>
        <dbReference type="ARBA" id="ARBA00051712"/>
    </source>
</evidence>
<dbReference type="InterPro" id="IPR001653">
    <property type="entry name" value="DAP_epimerase_DapF"/>
</dbReference>
<evidence type="ECO:0000256" key="1">
    <source>
        <dbReference type="ARBA" id="ARBA00005196"/>
    </source>
</evidence>
<feature type="binding site" evidence="8">
    <location>
        <begin position="204"/>
        <end position="205"/>
    </location>
    <ligand>
        <name>substrate</name>
    </ligand>
</feature>
<evidence type="ECO:0000256" key="2">
    <source>
        <dbReference type="ARBA" id="ARBA00010219"/>
    </source>
</evidence>
<comment type="subcellular location">
    <subcellularLocation>
        <location evidence="8">Cytoplasm</location>
    </subcellularLocation>
</comment>
<evidence type="ECO:0000256" key="4">
    <source>
        <dbReference type="ARBA" id="ARBA00022605"/>
    </source>
</evidence>
<keyword evidence="5 8" id="KW-0457">Lysine biosynthesis</keyword>
<feature type="binding site" evidence="8">
    <location>
        <position position="64"/>
    </location>
    <ligand>
        <name>substrate</name>
    </ligand>
</feature>
<keyword evidence="4 8" id="KW-0028">Amino-acid biosynthesis</keyword>
<dbReference type="EC" id="5.1.1.7" evidence="3 8"/>
<feature type="site" description="Could be important to modulate the pK values of the two catalytic cysteine residues" evidence="8">
    <location>
        <position position="144"/>
    </location>
</feature>
<accession>A0A0S3QU62</accession>
<evidence type="ECO:0000313" key="11">
    <source>
        <dbReference type="Proteomes" id="UP000063234"/>
    </source>
</evidence>
<dbReference type="KEGG" id="ttk:TST_1067"/>
<dbReference type="GO" id="GO:0008837">
    <property type="term" value="F:diaminopimelate epimerase activity"/>
    <property type="evidence" value="ECO:0007669"/>
    <property type="project" value="UniProtKB-UniRule"/>
</dbReference>
<dbReference type="PROSITE" id="PS01326">
    <property type="entry name" value="DAP_EPIMERASE"/>
    <property type="match status" value="1"/>
</dbReference>
<comment type="caution">
    <text evidence="8">Lacks conserved residue(s) required for the propagation of feature annotation.</text>
</comment>
<dbReference type="Gene3D" id="3.10.310.10">
    <property type="entry name" value="Diaminopimelate Epimerase, Chain A, domain 1"/>
    <property type="match status" value="2"/>
</dbReference>
<dbReference type="PANTHER" id="PTHR31689:SF0">
    <property type="entry name" value="DIAMINOPIMELATE EPIMERASE"/>
    <property type="match status" value="1"/>
</dbReference>
<dbReference type="NCBIfam" id="TIGR00652">
    <property type="entry name" value="DapF"/>
    <property type="match status" value="1"/>
</dbReference>
<keyword evidence="6 8" id="KW-0413">Isomerase</keyword>
<keyword evidence="8" id="KW-0963">Cytoplasm</keyword>
<organism evidence="10 11">
    <name type="scientific">Thermosulfidibacter takaii (strain DSM 17441 / JCM 13301 / NBRC 103674 / ABI70S6)</name>
    <dbReference type="NCBI Taxonomy" id="1298851"/>
    <lineage>
        <taxon>Bacteria</taxon>
        <taxon>Pseudomonadati</taxon>
        <taxon>Thermosulfidibacterota</taxon>
        <taxon>Thermosulfidibacteria</taxon>
        <taxon>Thermosulfidibacterales</taxon>
        <taxon>Thermosulfidibacteraceae</taxon>
    </lineage>
</organism>
<dbReference type="SUPFAM" id="SSF54506">
    <property type="entry name" value="Diaminopimelate epimerase-like"/>
    <property type="match status" value="2"/>
</dbReference>
<feature type="binding site" evidence="8">
    <location>
        <position position="176"/>
    </location>
    <ligand>
        <name>substrate</name>
    </ligand>
</feature>
<evidence type="ECO:0000256" key="6">
    <source>
        <dbReference type="ARBA" id="ARBA00023235"/>
    </source>
</evidence>
<dbReference type="RefSeq" id="WP_083498610.1">
    <property type="nucleotide sequence ID" value="NZ_AP013035.1"/>
</dbReference>
<dbReference type="Pfam" id="PF01678">
    <property type="entry name" value="DAP_epimerase"/>
    <property type="match status" value="2"/>
</dbReference>
<comment type="pathway">
    <text evidence="1 8">Amino-acid biosynthesis; L-lysine biosynthesis via DAP pathway; DL-2,6-diaminopimelate from LL-2,6-diaminopimelate: step 1/1.</text>
</comment>
<comment type="catalytic activity">
    <reaction evidence="7 8">
        <text>(2S,6S)-2,6-diaminopimelate = meso-2,6-diaminopimelate</text>
        <dbReference type="Rhea" id="RHEA:15393"/>
        <dbReference type="ChEBI" id="CHEBI:57609"/>
        <dbReference type="ChEBI" id="CHEBI:57791"/>
        <dbReference type="EC" id="5.1.1.7"/>
    </reaction>
</comment>
<dbReference type="OrthoDB" id="9805408at2"/>
<evidence type="ECO:0000256" key="5">
    <source>
        <dbReference type="ARBA" id="ARBA00023154"/>
    </source>
</evidence>
<feature type="active site" description="Proton donor" evidence="8">
    <location>
        <position position="73"/>
    </location>
</feature>
<dbReference type="EMBL" id="AP013035">
    <property type="protein sequence ID" value="BAT71861.1"/>
    <property type="molecule type" value="Genomic_DNA"/>
</dbReference>
<comment type="subunit">
    <text evidence="8">Homodimer.</text>
</comment>
<keyword evidence="11" id="KW-1185">Reference proteome</keyword>
<protein>
    <recommendedName>
        <fullName evidence="3 8">Diaminopimelate epimerase</fullName>
        <shortName evidence="8">DAP epimerase</shortName>
        <ecNumber evidence="3 8">5.1.1.7</ecNumber>
    </recommendedName>
    <alternativeName>
        <fullName evidence="8">PLP-independent amino acid racemase</fullName>
    </alternativeName>
</protein>
<feature type="binding site" evidence="8">
    <location>
        <begin position="74"/>
        <end position="75"/>
    </location>
    <ligand>
        <name>substrate</name>
    </ligand>
</feature>
<feature type="binding site" evidence="8">
    <location>
        <position position="11"/>
    </location>
    <ligand>
        <name>substrate</name>
    </ligand>
</feature>
<comment type="function">
    <text evidence="8">Catalyzes the stereoinversion of LL-2,6-diaminopimelate (L,L-DAP) to meso-diaminopimelate (meso-DAP), a precursor of L-lysine and an essential component of the bacterial peptidoglycan.</text>
</comment>
<reference evidence="11" key="1">
    <citation type="journal article" date="2018" name="Science">
        <title>A primordial and reversible TCA cycle in a facultatively chemolithoautotrophic thermophile.</title>
        <authorList>
            <person name="Nunoura T."/>
            <person name="Chikaraishi Y."/>
            <person name="Izaki R."/>
            <person name="Suwa T."/>
            <person name="Sato T."/>
            <person name="Harada T."/>
            <person name="Mori K."/>
            <person name="Kato Y."/>
            <person name="Miyazaki M."/>
            <person name="Shimamura S."/>
            <person name="Yanagawa K."/>
            <person name="Shuto A."/>
            <person name="Ohkouchi N."/>
            <person name="Fujita N."/>
            <person name="Takaki Y."/>
            <person name="Atomi H."/>
            <person name="Takai K."/>
        </authorList>
    </citation>
    <scope>NUCLEOTIDE SEQUENCE [LARGE SCALE GENOMIC DNA]</scope>
    <source>
        <strain evidence="11">DSM 17441 / JCM 13301 / NBRC 103674 / ABI70S6</strain>
    </source>
</reference>
<dbReference type="InterPro" id="IPR018510">
    <property type="entry name" value="DAP_epimerase_AS"/>
</dbReference>
<dbReference type="GO" id="GO:0005829">
    <property type="term" value="C:cytosol"/>
    <property type="evidence" value="ECO:0007669"/>
    <property type="project" value="TreeGrafter"/>
</dbReference>
<evidence type="ECO:0000256" key="8">
    <source>
        <dbReference type="HAMAP-Rule" id="MF_00197"/>
    </source>
</evidence>
<feature type="binding site" evidence="8">
    <location>
        <begin position="193"/>
        <end position="194"/>
    </location>
    <ligand>
        <name>substrate</name>
    </ligand>
</feature>
<dbReference type="PANTHER" id="PTHR31689">
    <property type="entry name" value="DIAMINOPIMELATE EPIMERASE, CHLOROPLASTIC"/>
    <property type="match status" value="1"/>
</dbReference>
<dbReference type="HAMAP" id="MF_00197">
    <property type="entry name" value="DAP_epimerase"/>
    <property type="match status" value="1"/>
</dbReference>
<dbReference type="Proteomes" id="UP000063234">
    <property type="component" value="Chromosome"/>
</dbReference>
<dbReference type="GO" id="GO:0009089">
    <property type="term" value="P:lysine biosynthetic process via diaminopimelate"/>
    <property type="evidence" value="ECO:0007669"/>
    <property type="project" value="UniProtKB-UniRule"/>
</dbReference>
<feature type="site" description="Could be important to modulate the pK values of the two catalytic cysteine residues" evidence="8">
    <location>
        <position position="193"/>
    </location>
</feature>
<proteinExistence type="inferred from homology"/>
<gene>
    <name evidence="8 10" type="primary">dapF</name>
    <name evidence="10" type="ORF">TST_1067</name>
</gene>
<dbReference type="UniPathway" id="UPA00034">
    <property type="reaction ID" value="UER00025"/>
</dbReference>
<feature type="active site" evidence="9">
    <location>
        <position position="73"/>
    </location>
</feature>
<dbReference type="STRING" id="1298851.TST_1067"/>
<dbReference type="PATRIC" id="fig|1298851.3.peg.1122"/>
<evidence type="ECO:0000313" key="10">
    <source>
        <dbReference type="EMBL" id="BAT71861.1"/>
    </source>
</evidence>
<dbReference type="AlphaFoldDB" id="A0A0S3QU62"/>